<dbReference type="InterPro" id="IPR052960">
    <property type="entry name" value="GlcN6P_deaminase-like"/>
</dbReference>
<keyword evidence="1" id="KW-0413">Isomerase</keyword>
<keyword evidence="2" id="KW-1185">Reference proteome</keyword>
<dbReference type="RefSeq" id="WP_249284129.1">
    <property type="nucleotide sequence ID" value="NZ_JACRSO010000001.1"/>
</dbReference>
<evidence type="ECO:0000313" key="1">
    <source>
        <dbReference type="EMBL" id="MBC8528072.1"/>
    </source>
</evidence>
<dbReference type="AlphaFoldDB" id="A0A926CYK3"/>
<dbReference type="Gene3D" id="3.40.50.1360">
    <property type="match status" value="1"/>
</dbReference>
<dbReference type="EMBL" id="JACRSO010000001">
    <property type="protein sequence ID" value="MBC8528072.1"/>
    <property type="molecule type" value="Genomic_DNA"/>
</dbReference>
<organism evidence="1 2">
    <name type="scientific">Luoshenia tenuis</name>
    <dbReference type="NCBI Taxonomy" id="2763654"/>
    <lineage>
        <taxon>Bacteria</taxon>
        <taxon>Bacillati</taxon>
        <taxon>Bacillota</taxon>
        <taxon>Clostridia</taxon>
        <taxon>Christensenellales</taxon>
        <taxon>Christensenellaceae</taxon>
        <taxon>Luoshenia</taxon>
    </lineage>
</organism>
<gene>
    <name evidence="1" type="ORF">H8699_01285</name>
</gene>
<sequence length="282" mass="31605">MDQKLLAVLNIPEEELGKGSPIALEVVQDDEMMCQTMAEEILALVRENNAAGRHTVFIWPVGPVGQYAPLARRINAERIDFKNVHVFQMDEYLDDDLDSIPEDHPLSFTGFLKRFFQSIDPELRPAPEQHHIPTRGREAENWTEIQRLGGVDMAVGGIGINGHIAFNEPPEPGESISDAAFKALGTRVLRISRETRTINGFTGARGAIDLIPQYCITIGMKEILSAKKIRFYCNREWQCGIVRKILHGEVSCHVPASFFQQHPDAKLTVTRQVARVPMGALR</sequence>
<dbReference type="Proteomes" id="UP000654279">
    <property type="component" value="Unassembled WGS sequence"/>
</dbReference>
<proteinExistence type="predicted"/>
<dbReference type="SUPFAM" id="SSF100950">
    <property type="entry name" value="NagB/RpiA/CoA transferase-like"/>
    <property type="match status" value="1"/>
</dbReference>
<name>A0A926CYK3_9FIRM</name>
<reference evidence="1" key="1">
    <citation type="submission" date="2020-08" db="EMBL/GenBank/DDBJ databases">
        <title>Genome public.</title>
        <authorList>
            <person name="Liu C."/>
            <person name="Sun Q."/>
        </authorList>
    </citation>
    <scope>NUCLEOTIDE SEQUENCE</scope>
    <source>
        <strain evidence="1">NSJ-44</strain>
    </source>
</reference>
<dbReference type="GO" id="GO:0016853">
    <property type="term" value="F:isomerase activity"/>
    <property type="evidence" value="ECO:0007669"/>
    <property type="project" value="UniProtKB-KW"/>
</dbReference>
<dbReference type="PANTHER" id="PTHR42892:SF1">
    <property type="entry name" value="GLUCOSAMINE-6-PHOSPHATE ISOMERASE"/>
    <property type="match status" value="1"/>
</dbReference>
<accession>A0A926CYK3</accession>
<dbReference type="InterPro" id="IPR037171">
    <property type="entry name" value="NagB/RpiA_transferase-like"/>
</dbReference>
<evidence type="ECO:0000313" key="2">
    <source>
        <dbReference type="Proteomes" id="UP000654279"/>
    </source>
</evidence>
<dbReference type="PANTHER" id="PTHR42892">
    <property type="entry name" value="GLUCOSAMINE-6-PHOSPHATE DEAMINASE-LIKE PROTEIN BT_0258-RELATED"/>
    <property type="match status" value="1"/>
</dbReference>
<protein>
    <submittedName>
        <fullName evidence="1">Glucosamine-6-phosphate isomerase</fullName>
    </submittedName>
</protein>
<comment type="caution">
    <text evidence="1">The sequence shown here is derived from an EMBL/GenBank/DDBJ whole genome shotgun (WGS) entry which is preliminary data.</text>
</comment>